<protein>
    <recommendedName>
        <fullName evidence="3">Serpin domain-containing protein</fullName>
    </recommendedName>
</protein>
<sequence length="395" mass="43580">MDVAAEVQGISAFSLELHQTMVKMGNNNEVANNVVVSPLSIAITLALASAGAQGATRKQIAAVLKLPEGDPLHEFSSQLKSVVLADGSGQGGPLLNFVNRTWVEQTLKLRPSFQKLLKDSYGSEVGSVDFLHEPNEAREKVNAWAKEETNGRIEDLLPEGSIDASTRMVLSNALYFKGAWDNPFEESNTKDSEFYLLDGTSLKVPMMQSKKNQYIKSFQTFKALRLRYAAGNDRRIFSMYILLPHEKKGLQDLEQSLTPEALSHALSQITLEVPVTDFQLPKFKISCGFEVLQALQTLGLTLPFSQDADFTEMLDSTVTDDLYISNIFHKAFVEVNEKGTEAAAATGAVIRLKCAPMFGKSEDFVADHPFLFVIKEELTKVILFTGHVTNPTNPI</sequence>
<dbReference type="InterPro" id="IPR042185">
    <property type="entry name" value="Serpin_sf_2"/>
</dbReference>
<dbReference type="Gene3D" id="2.30.39.10">
    <property type="entry name" value="Alpha-1-antitrypsin, domain 1"/>
    <property type="match status" value="1"/>
</dbReference>
<name>A0ABP0T8A3_9BRYO</name>
<evidence type="ECO:0000256" key="2">
    <source>
        <dbReference type="RuleBase" id="RU000411"/>
    </source>
</evidence>
<proteinExistence type="inferred from homology"/>
<reference evidence="4 5" key="1">
    <citation type="submission" date="2024-02" db="EMBL/GenBank/DDBJ databases">
        <authorList>
            <consortium name="ELIXIR-Norway"/>
            <consortium name="Elixir Norway"/>
        </authorList>
    </citation>
    <scope>NUCLEOTIDE SEQUENCE [LARGE SCALE GENOMIC DNA]</scope>
</reference>
<evidence type="ECO:0000259" key="3">
    <source>
        <dbReference type="SMART" id="SM00093"/>
    </source>
</evidence>
<dbReference type="InterPro" id="IPR023796">
    <property type="entry name" value="Serpin_dom"/>
</dbReference>
<accession>A0ABP0T8A3</accession>
<dbReference type="PANTHER" id="PTHR11461:SF211">
    <property type="entry name" value="GH10112P-RELATED"/>
    <property type="match status" value="1"/>
</dbReference>
<evidence type="ECO:0000313" key="5">
    <source>
        <dbReference type="Proteomes" id="UP001497512"/>
    </source>
</evidence>
<evidence type="ECO:0000313" key="4">
    <source>
        <dbReference type="EMBL" id="CAK9189739.1"/>
    </source>
</evidence>
<dbReference type="PROSITE" id="PS00284">
    <property type="entry name" value="SERPIN"/>
    <property type="match status" value="1"/>
</dbReference>
<dbReference type="InterPro" id="IPR023795">
    <property type="entry name" value="Serpin_CS"/>
</dbReference>
<dbReference type="InterPro" id="IPR000215">
    <property type="entry name" value="Serpin_fam"/>
</dbReference>
<dbReference type="InterPro" id="IPR042178">
    <property type="entry name" value="Serpin_sf_1"/>
</dbReference>
<organism evidence="4 5">
    <name type="scientific">Sphagnum troendelagicum</name>
    <dbReference type="NCBI Taxonomy" id="128251"/>
    <lineage>
        <taxon>Eukaryota</taxon>
        <taxon>Viridiplantae</taxon>
        <taxon>Streptophyta</taxon>
        <taxon>Embryophyta</taxon>
        <taxon>Bryophyta</taxon>
        <taxon>Sphagnophytina</taxon>
        <taxon>Sphagnopsida</taxon>
        <taxon>Sphagnales</taxon>
        <taxon>Sphagnaceae</taxon>
        <taxon>Sphagnum</taxon>
    </lineage>
</organism>
<dbReference type="PANTHER" id="PTHR11461">
    <property type="entry name" value="SERINE PROTEASE INHIBITOR, SERPIN"/>
    <property type="match status" value="1"/>
</dbReference>
<dbReference type="InterPro" id="IPR036186">
    <property type="entry name" value="Serpin_sf"/>
</dbReference>
<dbReference type="SMART" id="SM00093">
    <property type="entry name" value="SERPIN"/>
    <property type="match status" value="1"/>
</dbReference>
<dbReference type="SUPFAM" id="SSF56574">
    <property type="entry name" value="Serpins"/>
    <property type="match status" value="1"/>
</dbReference>
<gene>
    <name evidence="4" type="ORF">CSSPTR1EN2_LOCUS390</name>
</gene>
<dbReference type="EMBL" id="OZ019893">
    <property type="protein sequence ID" value="CAK9189739.1"/>
    <property type="molecule type" value="Genomic_DNA"/>
</dbReference>
<dbReference type="Gene3D" id="3.30.497.10">
    <property type="entry name" value="Antithrombin, subunit I, domain 2"/>
    <property type="match status" value="1"/>
</dbReference>
<dbReference type="Pfam" id="PF00079">
    <property type="entry name" value="Serpin"/>
    <property type="match status" value="1"/>
</dbReference>
<keyword evidence="5" id="KW-1185">Reference proteome</keyword>
<evidence type="ECO:0000256" key="1">
    <source>
        <dbReference type="ARBA" id="ARBA00009500"/>
    </source>
</evidence>
<dbReference type="Proteomes" id="UP001497512">
    <property type="component" value="Chromosome 1"/>
</dbReference>
<feature type="domain" description="Serpin" evidence="3">
    <location>
        <begin position="15"/>
        <end position="391"/>
    </location>
</feature>
<dbReference type="CDD" id="cd02043">
    <property type="entry name" value="serpinP_plants"/>
    <property type="match status" value="1"/>
</dbReference>
<comment type="similarity">
    <text evidence="1 2">Belongs to the serpin family.</text>
</comment>